<dbReference type="Proteomes" id="UP000829720">
    <property type="component" value="Unassembled WGS sequence"/>
</dbReference>
<name>A0A8T3D8R7_9TELE</name>
<feature type="compositionally biased region" description="Polar residues" evidence="1">
    <location>
        <begin position="112"/>
        <end position="136"/>
    </location>
</feature>
<reference evidence="3" key="1">
    <citation type="submission" date="2021-01" db="EMBL/GenBank/DDBJ databases">
        <authorList>
            <person name="Zahm M."/>
            <person name="Roques C."/>
            <person name="Cabau C."/>
            <person name="Klopp C."/>
            <person name="Donnadieu C."/>
            <person name="Jouanno E."/>
            <person name="Lampietro C."/>
            <person name="Louis A."/>
            <person name="Herpin A."/>
            <person name="Echchiki A."/>
            <person name="Berthelot C."/>
            <person name="Parey E."/>
            <person name="Roest-Crollius H."/>
            <person name="Braasch I."/>
            <person name="Postlethwait J."/>
            <person name="Bobe J."/>
            <person name="Montfort J."/>
            <person name="Bouchez O."/>
            <person name="Begum T."/>
            <person name="Mejri S."/>
            <person name="Adams A."/>
            <person name="Chen W.-J."/>
            <person name="Guiguen Y."/>
        </authorList>
    </citation>
    <scope>NUCLEOTIDE SEQUENCE</scope>
    <source>
        <tissue evidence="3">Blood</tissue>
    </source>
</reference>
<dbReference type="AlphaFoldDB" id="A0A8T3D8R7"/>
<feature type="transmembrane region" description="Helical" evidence="2">
    <location>
        <begin position="26"/>
        <end position="48"/>
    </location>
</feature>
<evidence type="ECO:0000256" key="2">
    <source>
        <dbReference type="SAM" id="Phobius"/>
    </source>
</evidence>
<evidence type="ECO:0000313" key="4">
    <source>
        <dbReference type="Proteomes" id="UP000829720"/>
    </source>
</evidence>
<keyword evidence="2" id="KW-1133">Transmembrane helix</keyword>
<proteinExistence type="predicted"/>
<protein>
    <submittedName>
        <fullName evidence="3">Uncharacterized protein</fullName>
    </submittedName>
</protein>
<comment type="caution">
    <text evidence="3">The sequence shown here is derived from an EMBL/GenBank/DDBJ whole genome shotgun (WGS) entry which is preliminary data.</text>
</comment>
<accession>A0A8T3D8R7</accession>
<evidence type="ECO:0000256" key="1">
    <source>
        <dbReference type="SAM" id="MobiDB-lite"/>
    </source>
</evidence>
<feature type="compositionally biased region" description="Basic and acidic residues" evidence="1">
    <location>
        <begin position="56"/>
        <end position="70"/>
    </location>
</feature>
<keyword evidence="4" id="KW-1185">Reference proteome</keyword>
<dbReference type="EMBL" id="JAERUA010000012">
    <property type="protein sequence ID" value="KAI1892472.1"/>
    <property type="molecule type" value="Genomic_DNA"/>
</dbReference>
<organism evidence="3 4">
    <name type="scientific">Albula goreensis</name>
    <dbReference type="NCBI Taxonomy" id="1534307"/>
    <lineage>
        <taxon>Eukaryota</taxon>
        <taxon>Metazoa</taxon>
        <taxon>Chordata</taxon>
        <taxon>Craniata</taxon>
        <taxon>Vertebrata</taxon>
        <taxon>Euteleostomi</taxon>
        <taxon>Actinopterygii</taxon>
        <taxon>Neopterygii</taxon>
        <taxon>Teleostei</taxon>
        <taxon>Albuliformes</taxon>
        <taxon>Albulidae</taxon>
        <taxon>Albula</taxon>
    </lineage>
</organism>
<gene>
    <name evidence="3" type="ORF">AGOR_G00133730</name>
</gene>
<evidence type="ECO:0000313" key="3">
    <source>
        <dbReference type="EMBL" id="KAI1892472.1"/>
    </source>
</evidence>
<feature type="region of interest" description="Disordered" evidence="1">
    <location>
        <begin position="51"/>
        <end position="80"/>
    </location>
</feature>
<feature type="region of interest" description="Disordered" evidence="1">
    <location>
        <begin position="112"/>
        <end position="142"/>
    </location>
</feature>
<keyword evidence="2" id="KW-0812">Transmembrane</keyword>
<keyword evidence="2" id="KW-0472">Membrane</keyword>
<sequence>MQTTTAPAATTKAILAPGLRSDEHTVIALSCLVSFMFVISVVALAYALRNRKRRSRSSEDEIAKGKDRVETISNKGAPENIPENTYVNVVECLSNDPNGTVTYSEVTILSGSSWRPTPENTEYDTVNVSRGASVKSTAEPET</sequence>